<dbReference type="CDD" id="cd02440">
    <property type="entry name" value="AdoMet_MTases"/>
    <property type="match status" value="1"/>
</dbReference>
<dbReference type="Proteomes" id="UP001429100">
    <property type="component" value="Unassembled WGS sequence"/>
</dbReference>
<keyword evidence="3" id="KW-0808">Transferase</keyword>
<reference evidence="7 8" key="1">
    <citation type="submission" date="2014-11" db="EMBL/GenBank/DDBJ databases">
        <title>Comparative genomic analysis of Cryptosporidium hominis reveals occurrence of genetic recombination in virulent subtypes.</title>
        <authorList>
            <person name="Guo Y."/>
            <person name="Tang K."/>
            <person name="Frace M."/>
            <person name="Li N."/>
            <person name="Roellig D.M."/>
            <person name="Sammons S."/>
            <person name="Knipe K."/>
            <person name="Rowe L."/>
            <person name="Feng Y."/>
            <person name="Xiao L."/>
        </authorList>
    </citation>
    <scope>NUCLEOTIDE SEQUENCE [LARGE SCALE GENOMIC DNA]</scope>
    <source>
        <strain evidence="7">30976</strain>
    </source>
</reference>
<reference evidence="6" key="2">
    <citation type="submission" date="2015-08" db="EMBL/GenBank/DDBJ databases">
        <authorList>
            <person name="Babu N.S."/>
            <person name="Beckwith C.J."/>
            <person name="Beseler K.G."/>
            <person name="Brison A."/>
            <person name="Carone J.V."/>
            <person name="Caskin T.P."/>
            <person name="Diamond M."/>
            <person name="Durham M.E."/>
            <person name="Foxe J.M."/>
            <person name="Go M."/>
            <person name="Henderson B.A."/>
            <person name="Jones I.B."/>
            <person name="McGettigan J.A."/>
            <person name="Micheletti S.J."/>
            <person name="Nasrallah M.E."/>
            <person name="Ortiz D."/>
            <person name="Piller C.R."/>
            <person name="Privatt S.R."/>
            <person name="Schneider S.L."/>
            <person name="Sharp S."/>
            <person name="Smith T.C."/>
            <person name="Stanton J.D."/>
            <person name="Ullery H.E."/>
            <person name="Wilson R.J."/>
            <person name="Serrano M.G."/>
            <person name="Buck G."/>
            <person name="Lee V."/>
            <person name="Wang Y."/>
            <person name="Carvalho R."/>
            <person name="Voegtly L."/>
            <person name="Shi R."/>
            <person name="Duckworth R."/>
            <person name="Johnson A."/>
            <person name="Loviza R."/>
            <person name="Walstead R."/>
            <person name="Shah Z."/>
            <person name="Kiflezghi M."/>
            <person name="Wade K."/>
            <person name="Ball S.L."/>
            <person name="Bradley K.W."/>
            <person name="Asai D.J."/>
            <person name="Bowman C.A."/>
            <person name="Russell D.A."/>
            <person name="Pope W.H."/>
            <person name="Jacobs-Sera D."/>
            <person name="Hendrix R.W."/>
            <person name="Hatfull G.F."/>
        </authorList>
    </citation>
    <scope>NUCLEOTIDE SEQUENCE [LARGE SCALE GENOMIC DNA]</scope>
</reference>
<gene>
    <name evidence="6" type="ORF">CHUDEA6_2820</name>
    <name evidence="7" type="ORF">GY17_00000291</name>
</gene>
<evidence type="ECO:0000256" key="4">
    <source>
        <dbReference type="ARBA" id="ARBA00023268"/>
    </source>
</evidence>
<dbReference type="VEuPathDB" id="CryptoDB:ChTU502y2012_379g0070"/>
<evidence type="ECO:0000313" key="6">
    <source>
        <dbReference type="EMBL" id="CUV06707.1"/>
    </source>
</evidence>
<comment type="similarity">
    <text evidence="1">Belongs to the methyltransferase superfamily.</text>
</comment>
<keyword evidence="4" id="KW-0511">Multifunctional enzyme</keyword>
<reference evidence="7 8" key="3">
    <citation type="submission" date="2017-10" db="EMBL/GenBank/DDBJ databases">
        <title>Consistent, comparative and evidence-based genome annotation and re-annotation for the closely-related species, Cryptosporidium parvum, C. hominis and C. tyzzeri.</title>
        <authorList>
            <person name="Baptista R.P."/>
            <person name="Li Y."/>
            <person name="Sateriale A."/>
            <person name="Striepen B."/>
            <person name="Kissinger J.C."/>
        </authorList>
    </citation>
    <scope>NUCLEOTIDE SEQUENCE [LARGE SCALE GENOMIC DNA]</scope>
    <source>
        <strain evidence="7">30976</strain>
    </source>
</reference>
<evidence type="ECO:0000256" key="3">
    <source>
        <dbReference type="ARBA" id="ARBA00022679"/>
    </source>
</evidence>
<feature type="domain" description="Methyltransferase" evidence="5">
    <location>
        <begin position="58"/>
        <end position="182"/>
    </location>
</feature>
<dbReference type="VEuPathDB" id="CryptoDB:Chro.60327"/>
<evidence type="ECO:0000313" key="8">
    <source>
        <dbReference type="Proteomes" id="UP001429100"/>
    </source>
</evidence>
<dbReference type="Proteomes" id="UP000199752">
    <property type="component" value="Chromosome 6"/>
</dbReference>
<proteinExistence type="inferred from homology"/>
<evidence type="ECO:0000313" key="7">
    <source>
        <dbReference type="EMBL" id="PPS97458.1"/>
    </source>
</evidence>
<dbReference type="VEuPathDB" id="CryptoDB:GY17_00000291"/>
<dbReference type="SUPFAM" id="SSF53335">
    <property type="entry name" value="S-adenosyl-L-methionine-dependent methyltransferases"/>
    <property type="match status" value="2"/>
</dbReference>
<dbReference type="EMBL" id="LN877952">
    <property type="protein sequence ID" value="CUV06707.1"/>
    <property type="molecule type" value="Genomic_DNA"/>
</dbReference>
<dbReference type="PANTHER" id="PTHR12176">
    <property type="entry name" value="SAM-DEPENDENT METHYLTRANSFERASE SUPERFAMILY PROTEIN"/>
    <property type="match status" value="1"/>
</dbReference>
<sequence length="697" mass="80144">MELLPNSVEDFTSSEYWSEFFKKYGGESNRAFEWYGDFEVLRDLLIQSLRISGRSELDNKRILHVGCGNSTLPAKLYDEGFTDITNIDFSSQIIELMREKNKSREGLKWICMDIEKNFDNYVEKAENLGKFDTIIDKGFLDAYLSDSASENGLSSRKKSTDFLNSSINLLAPNGRYILITLGQEYVAKALSMGLYNKGIEVIVEPLVRIKDSKFLPYYIEIINKSDSQNFEKSFFRFRGSGTEEICSAEGQCIWTLAKRLKELSAMFWNNKYIGDFMPGEIKEYQLNIKESKNSLFITVYDTMSKEKKRKLTVGLLVPLGEEQDWLYSTRKGFEEICSQAKCKRLIVISRFYSDSEEALKVSEQEILDEISNNISPLALKGSNRFPILTVGGDKNLEKKCIYSCYSKYSKEILVYDIQESGIEKRQMIFRSSPRLIQSEVVIRRNVSKTIEIDYLSGLSNYYVGVILVSSLILDTKNQDKTRNALILGLGGGILASILRKFYSKPKLHISAVEIDENVMNVAKNYFGFSESETKVIIGDALDYVNNNYLEIKDSLDYIIVDINSGNVNDSLMCPGVEFLSKGFIEKLIVSLTKDGCIVYNVSCRDSNRREELFNEFRDLLNKMEEKTNSKRMILQAVETGDDEINELWIIKRETNDNIEKVRNFIIENELFISTQENTSLETYDKKDLWIKRFSNLK</sequence>
<dbReference type="GO" id="GO:0032259">
    <property type="term" value="P:methylation"/>
    <property type="evidence" value="ECO:0007669"/>
    <property type="project" value="UniProtKB-KW"/>
</dbReference>
<name>A0A0S4TJ68_CRYHO</name>
<keyword evidence="2 7" id="KW-0489">Methyltransferase</keyword>
<protein>
    <submittedName>
        <fullName evidence="7">S-adenosyl-L-methionine-dependent methyltransferase</fullName>
    </submittedName>
</protein>
<dbReference type="GO" id="GO:0008168">
    <property type="term" value="F:methyltransferase activity"/>
    <property type="evidence" value="ECO:0007669"/>
    <property type="project" value="UniProtKB-KW"/>
</dbReference>
<dbReference type="AlphaFoldDB" id="A0A0S4TJ68"/>
<keyword evidence="8" id="KW-1185">Reference proteome</keyword>
<evidence type="ECO:0000256" key="2">
    <source>
        <dbReference type="ARBA" id="ARBA00022603"/>
    </source>
</evidence>
<dbReference type="InterPro" id="IPR029063">
    <property type="entry name" value="SAM-dependent_MTases_sf"/>
</dbReference>
<evidence type="ECO:0000256" key="1">
    <source>
        <dbReference type="ARBA" id="ARBA00008361"/>
    </source>
</evidence>
<dbReference type="InterPro" id="IPR025714">
    <property type="entry name" value="Methyltranfer_dom"/>
</dbReference>
<evidence type="ECO:0000259" key="5">
    <source>
        <dbReference type="Pfam" id="PF13847"/>
    </source>
</evidence>
<dbReference type="EMBL" id="JTAI01000007">
    <property type="protein sequence ID" value="PPS97458.1"/>
    <property type="molecule type" value="Genomic_DNA"/>
</dbReference>
<dbReference type="Pfam" id="PF13847">
    <property type="entry name" value="Methyltransf_31"/>
    <property type="match status" value="1"/>
</dbReference>
<dbReference type="PANTHER" id="PTHR12176:SF78">
    <property type="entry name" value="EEF1A LYSINE AND N-TERMINAL METHYLTRANSFERASE"/>
    <property type="match status" value="1"/>
</dbReference>
<dbReference type="Gene3D" id="3.40.50.150">
    <property type="entry name" value="Vaccinia Virus protein VP39"/>
    <property type="match status" value="2"/>
</dbReference>
<accession>A0A0S4TJ68</accession>
<dbReference type="Pfam" id="PF01564">
    <property type="entry name" value="Spermine_synth"/>
    <property type="match status" value="1"/>
</dbReference>
<dbReference type="VEuPathDB" id="CryptoDB:CHUDEA6_2820"/>
<dbReference type="InterPro" id="IPR051419">
    <property type="entry name" value="Lys/N-term_MeTrsfase_sf"/>
</dbReference>
<organism evidence="6">
    <name type="scientific">Cryptosporidium hominis</name>
    <dbReference type="NCBI Taxonomy" id="237895"/>
    <lineage>
        <taxon>Eukaryota</taxon>
        <taxon>Sar</taxon>
        <taxon>Alveolata</taxon>
        <taxon>Apicomplexa</taxon>
        <taxon>Conoidasida</taxon>
        <taxon>Coccidia</taxon>
        <taxon>Eucoccidiorida</taxon>
        <taxon>Eimeriorina</taxon>
        <taxon>Cryptosporidiidae</taxon>
        <taxon>Cryptosporidium</taxon>
    </lineage>
</organism>